<dbReference type="GO" id="GO:0003677">
    <property type="term" value="F:DNA binding"/>
    <property type="evidence" value="ECO:0007669"/>
    <property type="project" value="InterPro"/>
</dbReference>
<dbReference type="InterPro" id="IPR001387">
    <property type="entry name" value="Cro/C1-type_HTH"/>
</dbReference>
<evidence type="ECO:0000313" key="3">
    <source>
        <dbReference type="EMBL" id="RCG30157.1"/>
    </source>
</evidence>
<keyword evidence="1" id="KW-0812">Transmembrane</keyword>
<protein>
    <submittedName>
        <fullName evidence="3">XRE family transcriptional regulator</fullName>
    </submittedName>
</protein>
<dbReference type="EMBL" id="QOIL01000008">
    <property type="protein sequence ID" value="RCG30157.1"/>
    <property type="molecule type" value="Genomic_DNA"/>
</dbReference>
<sequence length="154" mass="16484">MRRDSVLERARRFAGDGLVTVRDHIRGLPTGALIAGGAVIAVLAIVLLVISFMLPDASATPPAVSVRVQATASPVQAMGIREQLALELRRARQASGLSLTGAGRRSGLAQSRLSGLEEGTVRPTARDVDALSGAYELSPEDHNRLMYLQFRLDR</sequence>
<feature type="transmembrane region" description="Helical" evidence="1">
    <location>
        <begin position="32"/>
        <end position="54"/>
    </location>
</feature>
<dbReference type="InterPro" id="IPR010982">
    <property type="entry name" value="Lambda_DNA-bd_dom_sf"/>
</dbReference>
<accession>A0A367FKB9</accession>
<dbReference type="Proteomes" id="UP000253094">
    <property type="component" value="Unassembled WGS sequence"/>
</dbReference>
<dbReference type="AlphaFoldDB" id="A0A367FKB9"/>
<dbReference type="Gene3D" id="1.10.260.40">
    <property type="entry name" value="lambda repressor-like DNA-binding domains"/>
    <property type="match status" value="1"/>
</dbReference>
<dbReference type="Pfam" id="PF13560">
    <property type="entry name" value="HTH_31"/>
    <property type="match status" value="1"/>
</dbReference>
<keyword evidence="4" id="KW-1185">Reference proteome</keyword>
<gene>
    <name evidence="3" type="ORF">DQ384_15480</name>
</gene>
<comment type="caution">
    <text evidence="3">The sequence shown here is derived from an EMBL/GenBank/DDBJ whole genome shotgun (WGS) entry which is preliminary data.</text>
</comment>
<reference evidence="3 4" key="1">
    <citation type="submission" date="2018-06" db="EMBL/GenBank/DDBJ databases">
        <title>Sphaerisporangium craniellae sp. nov., isolated from a marine sponge in the South China Sea.</title>
        <authorList>
            <person name="Li L."/>
        </authorList>
    </citation>
    <scope>NUCLEOTIDE SEQUENCE [LARGE SCALE GENOMIC DNA]</scope>
    <source>
        <strain evidence="3 4">CCTCC AA 208026</strain>
    </source>
</reference>
<dbReference type="SMART" id="SM00530">
    <property type="entry name" value="HTH_XRE"/>
    <property type="match status" value="1"/>
</dbReference>
<organism evidence="3 4">
    <name type="scientific">Sphaerisporangium album</name>
    <dbReference type="NCBI Taxonomy" id="509200"/>
    <lineage>
        <taxon>Bacteria</taxon>
        <taxon>Bacillati</taxon>
        <taxon>Actinomycetota</taxon>
        <taxon>Actinomycetes</taxon>
        <taxon>Streptosporangiales</taxon>
        <taxon>Streptosporangiaceae</taxon>
        <taxon>Sphaerisporangium</taxon>
    </lineage>
</organism>
<keyword evidence="1" id="KW-0472">Membrane</keyword>
<evidence type="ECO:0000313" key="4">
    <source>
        <dbReference type="Proteomes" id="UP000253094"/>
    </source>
</evidence>
<feature type="domain" description="HTH cro/C1-type" evidence="2">
    <location>
        <begin position="88"/>
        <end position="142"/>
    </location>
</feature>
<dbReference type="PROSITE" id="PS50943">
    <property type="entry name" value="HTH_CROC1"/>
    <property type="match status" value="1"/>
</dbReference>
<name>A0A367FKB9_9ACTN</name>
<proteinExistence type="predicted"/>
<evidence type="ECO:0000259" key="2">
    <source>
        <dbReference type="PROSITE" id="PS50943"/>
    </source>
</evidence>
<dbReference type="CDD" id="cd00093">
    <property type="entry name" value="HTH_XRE"/>
    <property type="match status" value="1"/>
</dbReference>
<dbReference type="SUPFAM" id="SSF47413">
    <property type="entry name" value="lambda repressor-like DNA-binding domains"/>
    <property type="match status" value="1"/>
</dbReference>
<keyword evidence="1" id="KW-1133">Transmembrane helix</keyword>
<evidence type="ECO:0000256" key="1">
    <source>
        <dbReference type="SAM" id="Phobius"/>
    </source>
</evidence>